<dbReference type="EMBL" id="JACHLJ010000001">
    <property type="protein sequence ID" value="MBB5770866.1"/>
    <property type="molecule type" value="Genomic_DNA"/>
</dbReference>
<gene>
    <name evidence="1" type="ORF">HNP47_000835</name>
</gene>
<proteinExistence type="predicted"/>
<dbReference type="AlphaFoldDB" id="A0A7W9FSU6"/>
<evidence type="ECO:0000313" key="2">
    <source>
        <dbReference type="Proteomes" id="UP000556201"/>
    </source>
</evidence>
<protein>
    <submittedName>
        <fullName evidence="1">Transposase-like protein</fullName>
    </submittedName>
</protein>
<name>A0A7W9FSU6_BREVE</name>
<dbReference type="Proteomes" id="UP000556201">
    <property type="component" value="Unassembled WGS sequence"/>
</dbReference>
<reference evidence="1 2" key="1">
    <citation type="submission" date="2020-08" db="EMBL/GenBank/DDBJ databases">
        <title>Functional genomics of gut bacteria from endangered species of beetles.</title>
        <authorList>
            <person name="Carlos-Shanley C."/>
        </authorList>
    </citation>
    <scope>NUCLEOTIDE SEQUENCE [LARGE SCALE GENOMIC DNA]</scope>
    <source>
        <strain evidence="1 2">S00192</strain>
    </source>
</reference>
<dbReference type="RefSeq" id="WP_184278465.1">
    <property type="nucleotide sequence ID" value="NZ_JACHLJ010000001.1"/>
</dbReference>
<organism evidence="1 2">
    <name type="scientific">Brevundimonas vesicularis</name>
    <name type="common">Pseudomonas vesicularis</name>
    <dbReference type="NCBI Taxonomy" id="41276"/>
    <lineage>
        <taxon>Bacteria</taxon>
        <taxon>Pseudomonadati</taxon>
        <taxon>Pseudomonadota</taxon>
        <taxon>Alphaproteobacteria</taxon>
        <taxon>Caulobacterales</taxon>
        <taxon>Caulobacteraceae</taxon>
        <taxon>Brevundimonas</taxon>
    </lineage>
</organism>
<dbReference type="Gene3D" id="1.10.1750.10">
    <property type="match status" value="1"/>
</dbReference>
<dbReference type="GO" id="GO:0043565">
    <property type="term" value="F:sequence-specific DNA binding"/>
    <property type="evidence" value="ECO:0007669"/>
    <property type="project" value="InterPro"/>
</dbReference>
<dbReference type="SUPFAM" id="SSF48295">
    <property type="entry name" value="TrpR-like"/>
    <property type="match status" value="1"/>
</dbReference>
<comment type="caution">
    <text evidence="1">The sequence shown here is derived from an EMBL/GenBank/DDBJ whole genome shotgun (WGS) entry which is preliminary data.</text>
</comment>
<sequence>MTVPTNHGAIGSAGLFATTRRGGLTADEIRQAKDMRAKRWGIQNIANVLGRCREDVQRALEPVALEAIPGPTSPRSADERLKAAEGYRDKRFAEMWAGSASIAEIADHFSVSTNTIHSWRIRLRLPTRQAPGLEPKQTGSSKTCGPEAERVADAIAGIYGLRLKDLAPPPSKANRYAHPRQHIMAALMDCGYSAKSIGDLLHTDNGTVSYGAKAHRLRQRRADEVAA</sequence>
<accession>A0A7W9FSU6</accession>
<dbReference type="InterPro" id="IPR010921">
    <property type="entry name" value="Trp_repressor/repl_initiator"/>
</dbReference>
<evidence type="ECO:0000313" key="1">
    <source>
        <dbReference type="EMBL" id="MBB5770866.1"/>
    </source>
</evidence>